<feature type="non-terminal residue" evidence="2">
    <location>
        <position position="1"/>
    </location>
</feature>
<name>A0A2P5CMV6_PARAD</name>
<organism evidence="2 3">
    <name type="scientific">Parasponia andersonii</name>
    <name type="common">Sponia andersonii</name>
    <dbReference type="NCBI Taxonomy" id="3476"/>
    <lineage>
        <taxon>Eukaryota</taxon>
        <taxon>Viridiplantae</taxon>
        <taxon>Streptophyta</taxon>
        <taxon>Embryophyta</taxon>
        <taxon>Tracheophyta</taxon>
        <taxon>Spermatophyta</taxon>
        <taxon>Magnoliopsida</taxon>
        <taxon>eudicotyledons</taxon>
        <taxon>Gunneridae</taxon>
        <taxon>Pentapetalae</taxon>
        <taxon>rosids</taxon>
        <taxon>fabids</taxon>
        <taxon>Rosales</taxon>
        <taxon>Cannabaceae</taxon>
        <taxon>Parasponia</taxon>
    </lineage>
</organism>
<evidence type="ECO:0000313" key="2">
    <source>
        <dbReference type="EMBL" id="PON62390.1"/>
    </source>
</evidence>
<evidence type="ECO:0000313" key="3">
    <source>
        <dbReference type="Proteomes" id="UP000237105"/>
    </source>
</evidence>
<evidence type="ECO:0000256" key="1">
    <source>
        <dbReference type="SAM" id="MobiDB-lite"/>
    </source>
</evidence>
<dbReference type="EMBL" id="JXTB01000113">
    <property type="protein sequence ID" value="PON62390.1"/>
    <property type="molecule type" value="Genomic_DNA"/>
</dbReference>
<proteinExistence type="predicted"/>
<protein>
    <submittedName>
        <fullName evidence="2">Uncharacterized protein</fullName>
    </submittedName>
</protein>
<feature type="compositionally biased region" description="Polar residues" evidence="1">
    <location>
        <begin position="39"/>
        <end position="48"/>
    </location>
</feature>
<sequence length="75" mass="9029">GKRTKICCEPARNQESPYDNQRTPRKRDQRLKYDRTRKGQGSDTMTRDAQTTWRLTNWVLKCDPVLRSRSRYLLK</sequence>
<reference evidence="3" key="1">
    <citation type="submission" date="2016-06" db="EMBL/GenBank/DDBJ databases">
        <title>Parallel loss of symbiosis genes in relatives of nitrogen-fixing non-legume Parasponia.</title>
        <authorList>
            <person name="Van Velzen R."/>
            <person name="Holmer R."/>
            <person name="Bu F."/>
            <person name="Rutten L."/>
            <person name="Van Zeijl A."/>
            <person name="Liu W."/>
            <person name="Santuari L."/>
            <person name="Cao Q."/>
            <person name="Sharma T."/>
            <person name="Shen D."/>
            <person name="Roswanjaya Y."/>
            <person name="Wardhani T."/>
            <person name="Kalhor M.S."/>
            <person name="Jansen J."/>
            <person name="Van den Hoogen J."/>
            <person name="Gungor B."/>
            <person name="Hartog M."/>
            <person name="Hontelez J."/>
            <person name="Verver J."/>
            <person name="Yang W.-C."/>
            <person name="Schijlen E."/>
            <person name="Repin R."/>
            <person name="Schilthuizen M."/>
            <person name="Schranz E."/>
            <person name="Heidstra R."/>
            <person name="Miyata K."/>
            <person name="Fedorova E."/>
            <person name="Kohlen W."/>
            <person name="Bisseling T."/>
            <person name="Smit S."/>
            <person name="Geurts R."/>
        </authorList>
    </citation>
    <scope>NUCLEOTIDE SEQUENCE [LARGE SCALE GENOMIC DNA]</scope>
    <source>
        <strain evidence="3">cv. WU1-14</strain>
    </source>
</reference>
<feature type="region of interest" description="Disordered" evidence="1">
    <location>
        <begin position="1"/>
        <end position="48"/>
    </location>
</feature>
<comment type="caution">
    <text evidence="2">The sequence shown here is derived from an EMBL/GenBank/DDBJ whole genome shotgun (WGS) entry which is preliminary data.</text>
</comment>
<dbReference type="AlphaFoldDB" id="A0A2P5CMV6"/>
<accession>A0A2P5CMV6</accession>
<keyword evidence="3" id="KW-1185">Reference proteome</keyword>
<gene>
    <name evidence="2" type="ORF">PanWU01x14_139150</name>
</gene>
<dbReference type="Proteomes" id="UP000237105">
    <property type="component" value="Unassembled WGS sequence"/>
</dbReference>